<keyword evidence="4" id="KW-0472">Membrane</keyword>
<dbReference type="InterPro" id="IPR052155">
    <property type="entry name" value="Biofilm_reg_signaling"/>
</dbReference>
<evidence type="ECO:0000256" key="4">
    <source>
        <dbReference type="SAM" id="Phobius"/>
    </source>
</evidence>
<dbReference type="Pfam" id="PF08448">
    <property type="entry name" value="PAS_4"/>
    <property type="match status" value="1"/>
</dbReference>
<keyword evidence="3" id="KW-0418">Kinase</keyword>
<dbReference type="Gene3D" id="3.30.450.20">
    <property type="entry name" value="PAS domain"/>
    <property type="match status" value="5"/>
</dbReference>
<accession>A0A4U0YJE4</accession>
<evidence type="ECO:0000313" key="8">
    <source>
        <dbReference type="EMBL" id="TKA91335.1"/>
    </source>
</evidence>
<feature type="domain" description="PAC" evidence="6">
    <location>
        <begin position="325"/>
        <end position="375"/>
    </location>
</feature>
<dbReference type="InterPro" id="IPR029787">
    <property type="entry name" value="Nucleotide_cyclase"/>
</dbReference>
<protein>
    <submittedName>
        <fullName evidence="8">Diguanylate cyclase</fullName>
    </submittedName>
</protein>
<organism evidence="8 9">
    <name type="scientific">Halopseudomonas bauzanensis</name>
    <dbReference type="NCBI Taxonomy" id="653930"/>
    <lineage>
        <taxon>Bacteria</taxon>
        <taxon>Pseudomonadati</taxon>
        <taxon>Pseudomonadota</taxon>
        <taxon>Gammaproteobacteria</taxon>
        <taxon>Pseudomonadales</taxon>
        <taxon>Pseudomonadaceae</taxon>
        <taxon>Halopseudomonas</taxon>
    </lineage>
</organism>
<keyword evidence="4" id="KW-1133">Transmembrane helix</keyword>
<keyword evidence="4" id="KW-0812">Transmembrane</keyword>
<evidence type="ECO:0000259" key="5">
    <source>
        <dbReference type="PROSITE" id="PS50112"/>
    </source>
</evidence>
<keyword evidence="3" id="KW-0808">Transferase</keyword>
<comment type="cofactor">
    <cofactor evidence="1">
        <name>Mg(2+)</name>
        <dbReference type="ChEBI" id="CHEBI:18420"/>
    </cofactor>
</comment>
<evidence type="ECO:0000256" key="2">
    <source>
        <dbReference type="ARBA" id="ARBA00004533"/>
    </source>
</evidence>
<dbReference type="GO" id="GO:0005886">
    <property type="term" value="C:plasma membrane"/>
    <property type="evidence" value="ECO:0007669"/>
    <property type="project" value="UniProtKB-SubCell"/>
</dbReference>
<dbReference type="FunFam" id="3.30.70.270:FF:000001">
    <property type="entry name" value="Diguanylate cyclase domain protein"/>
    <property type="match status" value="1"/>
</dbReference>
<dbReference type="SMART" id="SM00086">
    <property type="entry name" value="PAC"/>
    <property type="match status" value="2"/>
</dbReference>
<dbReference type="CDD" id="cd01949">
    <property type="entry name" value="GGDEF"/>
    <property type="match status" value="1"/>
</dbReference>
<reference evidence="8 9" key="1">
    <citation type="submission" date="2019-04" db="EMBL/GenBank/DDBJ databases">
        <title>Crypto-aerobic microbial life in anoxic (sulfidic) marine sediments.</title>
        <authorList>
            <person name="Bhattacharya S."/>
            <person name="Roy C."/>
            <person name="Mondal N."/>
            <person name="Sarkar J."/>
            <person name="Mandal S."/>
            <person name="Rameez M.J."/>
            <person name="Ghosh W."/>
        </authorList>
    </citation>
    <scope>NUCLEOTIDE SEQUENCE [LARGE SCALE GENOMIC DNA]</scope>
    <source>
        <strain evidence="8 9">SBBB</strain>
    </source>
</reference>
<dbReference type="PROSITE" id="PS50113">
    <property type="entry name" value="PAC"/>
    <property type="match status" value="2"/>
</dbReference>
<feature type="domain" description="PAC" evidence="6">
    <location>
        <begin position="199"/>
        <end position="250"/>
    </location>
</feature>
<dbReference type="GO" id="GO:0016301">
    <property type="term" value="F:kinase activity"/>
    <property type="evidence" value="ECO:0007669"/>
    <property type="project" value="UniProtKB-KW"/>
</dbReference>
<dbReference type="SUPFAM" id="SSF55785">
    <property type="entry name" value="PYP-like sensor domain (PAS domain)"/>
    <property type="match status" value="4"/>
</dbReference>
<dbReference type="InterPro" id="IPR000160">
    <property type="entry name" value="GGDEF_dom"/>
</dbReference>
<feature type="transmembrane region" description="Helical" evidence="4">
    <location>
        <begin position="87"/>
        <end position="107"/>
    </location>
</feature>
<gene>
    <name evidence="8" type="ORF">FA869_09450</name>
</gene>
<proteinExistence type="predicted"/>
<evidence type="ECO:0000256" key="3">
    <source>
        <dbReference type="ARBA" id="ARBA00022777"/>
    </source>
</evidence>
<name>A0A4U0YJE4_9GAMM</name>
<dbReference type="NCBIfam" id="TIGR00229">
    <property type="entry name" value="sensory_box"/>
    <property type="match status" value="1"/>
</dbReference>
<dbReference type="PANTHER" id="PTHR44757">
    <property type="entry name" value="DIGUANYLATE CYCLASE DGCP"/>
    <property type="match status" value="1"/>
</dbReference>
<dbReference type="InterPro" id="IPR001610">
    <property type="entry name" value="PAC"/>
</dbReference>
<dbReference type="SUPFAM" id="SSF55073">
    <property type="entry name" value="Nucleotide cyclase"/>
    <property type="match status" value="1"/>
</dbReference>
<dbReference type="Gene3D" id="3.30.70.270">
    <property type="match status" value="1"/>
</dbReference>
<dbReference type="PROSITE" id="PS50112">
    <property type="entry name" value="PAS"/>
    <property type="match status" value="3"/>
</dbReference>
<feature type="domain" description="PAS" evidence="5">
    <location>
        <begin position="120"/>
        <end position="182"/>
    </location>
</feature>
<dbReference type="InterPro" id="IPR043128">
    <property type="entry name" value="Rev_trsase/Diguanyl_cyclase"/>
</dbReference>
<comment type="subcellular location">
    <subcellularLocation>
        <location evidence="2">Cell inner membrane</location>
    </subcellularLocation>
</comment>
<dbReference type="CDD" id="cd12915">
    <property type="entry name" value="PDC2_DGC_like"/>
    <property type="match status" value="1"/>
</dbReference>
<dbReference type="InterPro" id="IPR013655">
    <property type="entry name" value="PAS_fold_3"/>
</dbReference>
<evidence type="ECO:0000259" key="7">
    <source>
        <dbReference type="PROSITE" id="PS50887"/>
    </source>
</evidence>
<dbReference type="Pfam" id="PF08447">
    <property type="entry name" value="PAS_3"/>
    <property type="match status" value="2"/>
</dbReference>
<dbReference type="InterPro" id="IPR013656">
    <property type="entry name" value="PAS_4"/>
</dbReference>
<dbReference type="EMBL" id="SWAV01000003">
    <property type="protein sequence ID" value="TKA91335.1"/>
    <property type="molecule type" value="Genomic_DNA"/>
</dbReference>
<sequence>MFNERSYYLARSTRQDEIIGNQVSGALQASMATGAGGGKYRLAPAWDGINRDYAWRWVDDYPLAISVGLDRETALSPVTDRFTKSRFWTAVSTLAILLAALSIAVLMGRLRFEQRNLAWNEERLSRLLAQVPGAVYQFRRWPDGTSEMVYISQGIETLIGLSPAQVIKDLPEIFDIIHPEDRPEAIALIAESAAQLTPWDIKFRLLFPNGEIRWVAGYANPQPDVAGSVLWHGYIHDISRQHAINDRLRDSTARLRLTIDAVHDGLWEWHLVDDTLYFDERCMRMLGHEHDDRATTFAHWYEQVHPNDRASLDKVINEVSRGEMFRLELRLRTATGDWLWTEIRGRAVEDEKGKRVLGTQSDISQRVTEAQLRNALLDNNAAAILLVGPDHRIRLANRRAKELFAGGRPLKRIPFRQLQGGEEGADDLLEQVELLRQNKGAVEAEHPFPDANGQLHWFSIHGTLLDAERPDGDIIWTLIDITERRQMEIALSAARVRLIEVIKHFPGGVLLENADGKILVVNQALCDLFGLEMPPDSLTGTERGRFYQLLDLQSEAAPPEERRDGNRRISELIMADGRTLQINQIPIRIKDTDAGKLWIVTDITERREHERNLERLAATDPLTGLANRRAFLQGMERELRRAGQGLADGALLVLDLDHFKSINDTYGHAAGDKVLIHLAQLMRSMLRQNDIAGRLGGEEFAVLLPDAGHERALAIAERLRLAIERSAIEHEGSIIVVTASIGLASLQGEVDEIFTLADEALYRAKNEGRNRTVYAANPDG</sequence>
<dbReference type="InterPro" id="IPR000700">
    <property type="entry name" value="PAS-assoc_C"/>
</dbReference>
<dbReference type="AlphaFoldDB" id="A0A4U0YJE4"/>
<dbReference type="PANTHER" id="PTHR44757:SF2">
    <property type="entry name" value="BIOFILM ARCHITECTURE MAINTENANCE PROTEIN MBAA"/>
    <property type="match status" value="1"/>
</dbReference>
<feature type="domain" description="PAS" evidence="5">
    <location>
        <begin position="251"/>
        <end position="323"/>
    </location>
</feature>
<feature type="domain" description="GGDEF" evidence="7">
    <location>
        <begin position="647"/>
        <end position="777"/>
    </location>
</feature>
<dbReference type="NCBIfam" id="TIGR00254">
    <property type="entry name" value="GGDEF"/>
    <property type="match status" value="1"/>
</dbReference>
<dbReference type="SMART" id="SM00091">
    <property type="entry name" value="PAS"/>
    <property type="match status" value="4"/>
</dbReference>
<dbReference type="InterPro" id="IPR035965">
    <property type="entry name" value="PAS-like_dom_sf"/>
</dbReference>
<dbReference type="CDD" id="cd00130">
    <property type="entry name" value="PAS"/>
    <property type="match status" value="3"/>
</dbReference>
<evidence type="ECO:0000256" key="1">
    <source>
        <dbReference type="ARBA" id="ARBA00001946"/>
    </source>
</evidence>
<dbReference type="RefSeq" id="WP_136869408.1">
    <property type="nucleotide sequence ID" value="NZ_SWAV01000003.1"/>
</dbReference>
<evidence type="ECO:0000313" key="9">
    <source>
        <dbReference type="Proteomes" id="UP000305198"/>
    </source>
</evidence>
<evidence type="ECO:0000259" key="6">
    <source>
        <dbReference type="PROSITE" id="PS50113"/>
    </source>
</evidence>
<dbReference type="Pfam" id="PF00990">
    <property type="entry name" value="GGDEF"/>
    <property type="match status" value="1"/>
</dbReference>
<comment type="caution">
    <text evidence="8">The sequence shown here is derived from an EMBL/GenBank/DDBJ whole genome shotgun (WGS) entry which is preliminary data.</text>
</comment>
<feature type="domain" description="PAS" evidence="5">
    <location>
        <begin position="494"/>
        <end position="532"/>
    </location>
</feature>
<dbReference type="Pfam" id="PF13426">
    <property type="entry name" value="PAS_9"/>
    <property type="match status" value="1"/>
</dbReference>
<dbReference type="SMART" id="SM00267">
    <property type="entry name" value="GGDEF"/>
    <property type="match status" value="1"/>
</dbReference>
<dbReference type="Proteomes" id="UP000305198">
    <property type="component" value="Unassembled WGS sequence"/>
</dbReference>
<dbReference type="InterPro" id="IPR000014">
    <property type="entry name" value="PAS"/>
</dbReference>
<dbReference type="PROSITE" id="PS50887">
    <property type="entry name" value="GGDEF"/>
    <property type="match status" value="1"/>
</dbReference>